<dbReference type="Proteomes" id="UP001445335">
    <property type="component" value="Unassembled WGS sequence"/>
</dbReference>
<accession>A0AAW1QYJ0</accession>
<dbReference type="EMBL" id="JALJOU010000066">
    <property type="protein sequence ID" value="KAK9826393.1"/>
    <property type="molecule type" value="Genomic_DNA"/>
</dbReference>
<comment type="cofactor">
    <cofactor evidence="1 3">
        <name>heme</name>
        <dbReference type="ChEBI" id="CHEBI:30413"/>
    </cofactor>
</comment>
<dbReference type="GO" id="GO:0005506">
    <property type="term" value="F:iron ion binding"/>
    <property type="evidence" value="ECO:0007669"/>
    <property type="project" value="InterPro"/>
</dbReference>
<dbReference type="InterPro" id="IPR001128">
    <property type="entry name" value="Cyt_P450"/>
</dbReference>
<dbReference type="InterPro" id="IPR036396">
    <property type="entry name" value="Cyt_P450_sf"/>
</dbReference>
<dbReference type="SUPFAM" id="SSF48264">
    <property type="entry name" value="Cytochrome P450"/>
    <property type="match status" value="1"/>
</dbReference>
<evidence type="ECO:0000256" key="4">
    <source>
        <dbReference type="RuleBase" id="RU000461"/>
    </source>
</evidence>
<dbReference type="PANTHER" id="PTHR24305">
    <property type="entry name" value="CYTOCHROME P450"/>
    <property type="match status" value="1"/>
</dbReference>
<dbReference type="PRINTS" id="PR00385">
    <property type="entry name" value="P450"/>
</dbReference>
<dbReference type="PROSITE" id="PS00086">
    <property type="entry name" value="CYTOCHROME_P450"/>
    <property type="match status" value="1"/>
</dbReference>
<dbReference type="Pfam" id="PF00067">
    <property type="entry name" value="p450"/>
    <property type="match status" value="1"/>
</dbReference>
<organism evidence="5 6">
    <name type="scientific">Elliptochloris bilobata</name>
    <dbReference type="NCBI Taxonomy" id="381761"/>
    <lineage>
        <taxon>Eukaryota</taxon>
        <taxon>Viridiplantae</taxon>
        <taxon>Chlorophyta</taxon>
        <taxon>core chlorophytes</taxon>
        <taxon>Trebouxiophyceae</taxon>
        <taxon>Trebouxiophyceae incertae sedis</taxon>
        <taxon>Elliptochloris clade</taxon>
        <taxon>Elliptochloris</taxon>
    </lineage>
</organism>
<keyword evidence="6" id="KW-1185">Reference proteome</keyword>
<protein>
    <recommendedName>
        <fullName evidence="7">Cytochrome P450</fullName>
    </recommendedName>
</protein>
<keyword evidence="3 4" id="KW-0479">Metal-binding</keyword>
<dbReference type="Gene3D" id="1.10.630.10">
    <property type="entry name" value="Cytochrome P450"/>
    <property type="match status" value="1"/>
</dbReference>
<evidence type="ECO:0000256" key="1">
    <source>
        <dbReference type="ARBA" id="ARBA00001971"/>
    </source>
</evidence>
<evidence type="ECO:0000256" key="3">
    <source>
        <dbReference type="PIRSR" id="PIRSR602401-1"/>
    </source>
</evidence>
<feature type="binding site" description="axial binding residue" evidence="3">
    <location>
        <position position="226"/>
    </location>
    <ligand>
        <name>heme</name>
        <dbReference type="ChEBI" id="CHEBI:30413"/>
    </ligand>
    <ligandPart>
        <name>Fe</name>
        <dbReference type="ChEBI" id="CHEBI:18248"/>
    </ligandPart>
</feature>
<evidence type="ECO:0000313" key="5">
    <source>
        <dbReference type="EMBL" id="KAK9826393.1"/>
    </source>
</evidence>
<dbReference type="PANTHER" id="PTHR24305:SF166">
    <property type="entry name" value="CYTOCHROME P450 12A4, MITOCHONDRIAL-RELATED"/>
    <property type="match status" value="1"/>
</dbReference>
<sequence length="288" mass="31269">MDRWYALLEQVLQEVRAREPPGASDVSLMAHLLRLVDPATGRPLSDAQLLPELGIVFVAGMETSGKTMGWTLYCISQHSEVEARIAAELAGHGLLAAPGQPAPRTPAHDDLAKLGYLNRESMRLYPVAASGTARQTERDMTMGGRTIPAGTVLVVPLYPLMNSPHVWDCPAEFRPDRWLEEDAEYLSSDARKRGCVTEAGRSAPAAPADAVLAKRFIPFSDGPRDCVGRNLATMNIVTTLATLLGRFTFRLAETMGGPQGVRAKERLLSTLQIEGGMKMHAVPRVMGL</sequence>
<keyword evidence="3 4" id="KW-0408">Iron</keyword>
<keyword evidence="3 4" id="KW-0349">Heme</keyword>
<keyword evidence="4" id="KW-0503">Monooxygenase</keyword>
<reference evidence="5 6" key="1">
    <citation type="journal article" date="2024" name="Nat. Commun.">
        <title>Phylogenomics reveals the evolutionary origins of lichenization in chlorophyte algae.</title>
        <authorList>
            <person name="Puginier C."/>
            <person name="Libourel C."/>
            <person name="Otte J."/>
            <person name="Skaloud P."/>
            <person name="Haon M."/>
            <person name="Grisel S."/>
            <person name="Petersen M."/>
            <person name="Berrin J.G."/>
            <person name="Delaux P.M."/>
            <person name="Dal Grande F."/>
            <person name="Keller J."/>
        </authorList>
    </citation>
    <scope>NUCLEOTIDE SEQUENCE [LARGE SCALE GENOMIC DNA]</scope>
    <source>
        <strain evidence="5 6">SAG 245.80</strain>
    </source>
</reference>
<dbReference type="InterPro" id="IPR017972">
    <property type="entry name" value="Cyt_P450_CS"/>
</dbReference>
<proteinExistence type="inferred from homology"/>
<dbReference type="GO" id="GO:0004497">
    <property type="term" value="F:monooxygenase activity"/>
    <property type="evidence" value="ECO:0007669"/>
    <property type="project" value="UniProtKB-KW"/>
</dbReference>
<dbReference type="AlphaFoldDB" id="A0AAW1QYJ0"/>
<dbReference type="GO" id="GO:0016705">
    <property type="term" value="F:oxidoreductase activity, acting on paired donors, with incorporation or reduction of molecular oxygen"/>
    <property type="evidence" value="ECO:0007669"/>
    <property type="project" value="InterPro"/>
</dbReference>
<name>A0AAW1QYJ0_9CHLO</name>
<keyword evidence="4" id="KW-0560">Oxidoreductase</keyword>
<dbReference type="GO" id="GO:0020037">
    <property type="term" value="F:heme binding"/>
    <property type="evidence" value="ECO:0007669"/>
    <property type="project" value="InterPro"/>
</dbReference>
<evidence type="ECO:0000313" key="6">
    <source>
        <dbReference type="Proteomes" id="UP001445335"/>
    </source>
</evidence>
<comment type="caution">
    <text evidence="5">The sequence shown here is derived from an EMBL/GenBank/DDBJ whole genome shotgun (WGS) entry which is preliminary data.</text>
</comment>
<gene>
    <name evidence="5" type="ORF">WJX81_007038</name>
</gene>
<dbReference type="InterPro" id="IPR002401">
    <property type="entry name" value="Cyt_P450_E_grp-I"/>
</dbReference>
<dbReference type="InterPro" id="IPR050121">
    <property type="entry name" value="Cytochrome_P450_monoxygenase"/>
</dbReference>
<evidence type="ECO:0008006" key="7">
    <source>
        <dbReference type="Google" id="ProtNLM"/>
    </source>
</evidence>
<evidence type="ECO:0000256" key="2">
    <source>
        <dbReference type="ARBA" id="ARBA00010617"/>
    </source>
</evidence>
<dbReference type="PRINTS" id="PR00463">
    <property type="entry name" value="EP450I"/>
</dbReference>
<comment type="similarity">
    <text evidence="2 4">Belongs to the cytochrome P450 family.</text>
</comment>